<accession>A0ABU2WK36</accession>
<evidence type="ECO:0000313" key="4">
    <source>
        <dbReference type="EMBL" id="MDT0498243.1"/>
    </source>
</evidence>
<comment type="caution">
    <text evidence="4">The sequence shown here is derived from an EMBL/GenBank/DDBJ whole genome shotgun (WGS) entry which is preliminary data.</text>
</comment>
<dbReference type="InterPro" id="IPR002078">
    <property type="entry name" value="Sigma_54_int"/>
</dbReference>
<dbReference type="Proteomes" id="UP001254608">
    <property type="component" value="Unassembled WGS sequence"/>
</dbReference>
<gene>
    <name evidence="4" type="ORF">RM530_12825</name>
</gene>
<dbReference type="CDD" id="cd00009">
    <property type="entry name" value="AAA"/>
    <property type="match status" value="1"/>
</dbReference>
<dbReference type="Gene3D" id="1.10.8.60">
    <property type="match status" value="1"/>
</dbReference>
<protein>
    <submittedName>
        <fullName evidence="4">Sigma 54-interacting transcriptional regulator</fullName>
    </submittedName>
</protein>
<dbReference type="SUPFAM" id="SSF52540">
    <property type="entry name" value="P-loop containing nucleoside triphosphate hydrolases"/>
    <property type="match status" value="1"/>
</dbReference>
<dbReference type="InterPro" id="IPR027417">
    <property type="entry name" value="P-loop_NTPase"/>
</dbReference>
<dbReference type="PANTHER" id="PTHR32071">
    <property type="entry name" value="TRANSCRIPTIONAL REGULATORY PROTEIN"/>
    <property type="match status" value="1"/>
</dbReference>
<dbReference type="Gene3D" id="3.40.50.300">
    <property type="entry name" value="P-loop containing nucleotide triphosphate hydrolases"/>
    <property type="match status" value="1"/>
</dbReference>
<dbReference type="SMART" id="SM00382">
    <property type="entry name" value="AAA"/>
    <property type="match status" value="1"/>
</dbReference>
<keyword evidence="1" id="KW-0547">Nucleotide-binding</keyword>
<feature type="domain" description="Sigma-54 factor interaction" evidence="3">
    <location>
        <begin position="168"/>
        <end position="398"/>
    </location>
</feature>
<keyword evidence="5" id="KW-1185">Reference proteome</keyword>
<dbReference type="InterPro" id="IPR003593">
    <property type="entry name" value="AAA+_ATPase"/>
</dbReference>
<proteinExistence type="predicted"/>
<organism evidence="4 5">
    <name type="scientific">Banduia mediterranea</name>
    <dbReference type="NCBI Taxonomy" id="3075609"/>
    <lineage>
        <taxon>Bacteria</taxon>
        <taxon>Pseudomonadati</taxon>
        <taxon>Pseudomonadota</taxon>
        <taxon>Gammaproteobacteria</taxon>
        <taxon>Nevskiales</taxon>
        <taxon>Algiphilaceae</taxon>
        <taxon>Banduia</taxon>
    </lineage>
</organism>
<dbReference type="RefSeq" id="WP_311365617.1">
    <property type="nucleotide sequence ID" value="NZ_JAVRIC010000019.1"/>
</dbReference>
<evidence type="ECO:0000313" key="5">
    <source>
        <dbReference type="Proteomes" id="UP001254608"/>
    </source>
</evidence>
<sequence>MFGLSSKRDTDVEGAAPPPALITFCASALGREPGSMEALHAAVGEDQRCDVLFDDQLAQVPLRSNYVLSLFIEPSRLDALADRVIAARQGGAATVLIIAIRGDQLSALGAWLHRRASEDRLEGVRLILAANPDAVAQQLPARMQPVPESNVIRMPVTSEVETPEFKNFFVFSQELQALVARIRGYAQNGISRTYLLGGPGSGKTTLAYYYFLVRKRGKFVSVNLAAENTGDKAAVKSLLCGHVSGAFPGAGARTGAFTHARDGVCFIDESHGMSGAVMETLMEALDNGQYLPFGASSKQPLECALLFATNRSWTHLQNSVNLDEFTRLGAATLSVPELNRREEDMIAVTATTLAKLGSKCTSWKAPVGLSDEAWTLIRECRWHGNIRGLVRTLEAAFVETASTGAGALIPDTAIAQGIALWEPKTHHSHQIYAAA</sequence>
<dbReference type="EMBL" id="JAVRIC010000019">
    <property type="protein sequence ID" value="MDT0498243.1"/>
    <property type="molecule type" value="Genomic_DNA"/>
</dbReference>
<evidence type="ECO:0000256" key="1">
    <source>
        <dbReference type="ARBA" id="ARBA00022741"/>
    </source>
</evidence>
<evidence type="ECO:0000256" key="2">
    <source>
        <dbReference type="ARBA" id="ARBA00022840"/>
    </source>
</evidence>
<reference evidence="4 5" key="1">
    <citation type="submission" date="2023-09" db="EMBL/GenBank/DDBJ databases">
        <authorList>
            <person name="Rey-Velasco X."/>
        </authorList>
    </citation>
    <scope>NUCLEOTIDE SEQUENCE [LARGE SCALE GENOMIC DNA]</scope>
    <source>
        <strain evidence="4 5">W345</strain>
    </source>
</reference>
<name>A0ABU2WK36_9GAMM</name>
<dbReference type="Pfam" id="PF00158">
    <property type="entry name" value="Sigma54_activat"/>
    <property type="match status" value="1"/>
</dbReference>
<evidence type="ECO:0000259" key="3">
    <source>
        <dbReference type="PROSITE" id="PS50045"/>
    </source>
</evidence>
<dbReference type="PROSITE" id="PS50045">
    <property type="entry name" value="SIGMA54_INTERACT_4"/>
    <property type="match status" value="1"/>
</dbReference>
<keyword evidence="2" id="KW-0067">ATP-binding</keyword>